<accession>A0A183LW43</accession>
<reference evidence="1 2" key="1">
    <citation type="submission" date="2018-11" db="EMBL/GenBank/DDBJ databases">
        <authorList>
            <consortium name="Pathogen Informatics"/>
        </authorList>
    </citation>
    <scope>NUCLEOTIDE SEQUENCE [LARGE SCALE GENOMIC DNA]</scope>
    <source>
        <strain evidence="1 2">Zambia</strain>
    </source>
</reference>
<evidence type="ECO:0000313" key="2">
    <source>
        <dbReference type="Proteomes" id="UP000277204"/>
    </source>
</evidence>
<proteinExistence type="predicted"/>
<sequence>MKTSTSEGKHGIQCTARNQSENLDLADDQALLLHIRTNADEDNYSSRSLCISKPQHTHRKKQDPQIQRGKYQPNHT</sequence>
<dbReference type="EMBL" id="UZAI01003367">
    <property type="protein sequence ID" value="VDO79246.1"/>
    <property type="molecule type" value="Genomic_DNA"/>
</dbReference>
<dbReference type="AlphaFoldDB" id="A0A183LW43"/>
<dbReference type="Proteomes" id="UP000277204">
    <property type="component" value="Unassembled WGS sequence"/>
</dbReference>
<organism evidence="1 2">
    <name type="scientific">Schistosoma margrebowiei</name>
    <dbReference type="NCBI Taxonomy" id="48269"/>
    <lineage>
        <taxon>Eukaryota</taxon>
        <taxon>Metazoa</taxon>
        <taxon>Spiralia</taxon>
        <taxon>Lophotrochozoa</taxon>
        <taxon>Platyhelminthes</taxon>
        <taxon>Trematoda</taxon>
        <taxon>Digenea</taxon>
        <taxon>Strigeidida</taxon>
        <taxon>Schistosomatoidea</taxon>
        <taxon>Schistosomatidae</taxon>
        <taxon>Schistosoma</taxon>
    </lineage>
</organism>
<name>A0A183LW43_9TREM</name>
<gene>
    <name evidence="1" type="ORF">SMRZ_LOCUS8018</name>
</gene>
<keyword evidence="2" id="KW-1185">Reference proteome</keyword>
<evidence type="ECO:0000313" key="1">
    <source>
        <dbReference type="EMBL" id="VDO79246.1"/>
    </source>
</evidence>
<protein>
    <submittedName>
        <fullName evidence="1">Uncharacterized protein</fullName>
    </submittedName>
</protein>